<evidence type="ECO:0000313" key="1">
    <source>
        <dbReference type="EMBL" id="PLZ93808.1"/>
    </source>
</evidence>
<protein>
    <submittedName>
        <fullName evidence="1">Uncharacterized protein</fullName>
    </submittedName>
</protein>
<organism evidence="1 2">
    <name type="scientific">Fischerella muscicola CCMEE 5323</name>
    <dbReference type="NCBI Taxonomy" id="2019572"/>
    <lineage>
        <taxon>Bacteria</taxon>
        <taxon>Bacillati</taxon>
        <taxon>Cyanobacteriota</taxon>
        <taxon>Cyanophyceae</taxon>
        <taxon>Nostocales</taxon>
        <taxon>Hapalosiphonaceae</taxon>
        <taxon>Fischerella</taxon>
    </lineage>
</organism>
<evidence type="ECO:0000313" key="2">
    <source>
        <dbReference type="Proteomes" id="UP000235036"/>
    </source>
</evidence>
<name>A0A2N6K8D3_FISMU</name>
<sequence>MPFKFYNIELEGEEVAIANLSDAKSPLNLLLIAGVPLNQLCKIIPATANYCNERMGSIDF</sequence>
<dbReference type="AlphaFoldDB" id="A0A2N6K8D3"/>
<proteinExistence type="predicted"/>
<dbReference type="EMBL" id="NRQW01000049">
    <property type="protein sequence ID" value="PLZ93808.1"/>
    <property type="molecule type" value="Genomic_DNA"/>
</dbReference>
<keyword evidence="2" id="KW-1185">Reference proteome</keyword>
<comment type="caution">
    <text evidence="1">The sequence shown here is derived from an EMBL/GenBank/DDBJ whole genome shotgun (WGS) entry which is preliminary data.</text>
</comment>
<gene>
    <name evidence="1" type="ORF">CEN44_02235</name>
</gene>
<reference evidence="1 2" key="1">
    <citation type="submission" date="2017-08" db="EMBL/GenBank/DDBJ databases">
        <title>Genomes of Fischerella (Mastigocladus) sp. strains.</title>
        <authorList>
            <person name="Miller S.R."/>
        </authorList>
    </citation>
    <scope>NUCLEOTIDE SEQUENCE [LARGE SCALE GENOMIC DNA]</scope>
    <source>
        <strain evidence="1 2">CCMEE 5323</strain>
    </source>
</reference>
<accession>A0A2N6K8D3</accession>
<dbReference type="Proteomes" id="UP000235036">
    <property type="component" value="Unassembled WGS sequence"/>
</dbReference>
<dbReference type="RefSeq" id="WP_016867874.1">
    <property type="nucleotide sequence ID" value="NZ_CAWNVR010000556.1"/>
</dbReference>